<evidence type="ECO:0000313" key="1">
    <source>
        <dbReference type="EMBL" id="TDX84186.1"/>
    </source>
</evidence>
<protein>
    <submittedName>
        <fullName evidence="1">WG repeat protein</fullName>
    </submittedName>
</protein>
<dbReference type="EMBL" id="SOEO01000002">
    <property type="protein sequence ID" value="TDX84186.1"/>
    <property type="molecule type" value="Genomic_DNA"/>
</dbReference>
<dbReference type="Pfam" id="PF14903">
    <property type="entry name" value="WG_beta_rep"/>
    <property type="match status" value="2"/>
</dbReference>
<dbReference type="RefSeq" id="WP_133944209.1">
    <property type="nucleotide sequence ID" value="NZ_SOEO01000002.1"/>
</dbReference>
<dbReference type="InterPro" id="IPR032774">
    <property type="entry name" value="WG_beta_rep"/>
</dbReference>
<keyword evidence="2" id="KW-1185">Reference proteome</keyword>
<dbReference type="OrthoDB" id="5464673at2"/>
<accession>A0A4V6QBQ7</accession>
<dbReference type="Proteomes" id="UP000295313">
    <property type="component" value="Unassembled WGS sequence"/>
</dbReference>
<evidence type="ECO:0000313" key="2">
    <source>
        <dbReference type="Proteomes" id="UP000295313"/>
    </source>
</evidence>
<organism evidence="1 2">
    <name type="scientific">Epilithonimonas xixisoli</name>
    <dbReference type="NCBI Taxonomy" id="1476462"/>
    <lineage>
        <taxon>Bacteria</taxon>
        <taxon>Pseudomonadati</taxon>
        <taxon>Bacteroidota</taxon>
        <taxon>Flavobacteriia</taxon>
        <taxon>Flavobacteriales</taxon>
        <taxon>Weeksellaceae</taxon>
        <taxon>Chryseobacterium group</taxon>
        <taxon>Epilithonimonas</taxon>
    </lineage>
</organism>
<sequence>MKKYLTVIFTGCFLLATCQMKEDVIPDLIPQTIDGKSGYVNQKGELVIPPEYHIAMFFSEDCNLLNSSNPKAKTYGTADYATVEKNQVSYRIDKTGKRVYQYKNSDLGKCSIPYEPSKYKAFILSGFYGLVSKEKIDISTYKDFDIYPQYQMLYVLDGDKENPMIVAVKNDMFGVVDKKNKIVVPFIYNDIKTNLSWKTAHLFEVSKDGKEYFFVDEKNKAY</sequence>
<name>A0A4V6QBQ7_9FLAO</name>
<dbReference type="AlphaFoldDB" id="A0A4V6QBQ7"/>
<comment type="caution">
    <text evidence="1">The sequence shown here is derived from an EMBL/GenBank/DDBJ whole genome shotgun (WGS) entry which is preliminary data.</text>
</comment>
<proteinExistence type="predicted"/>
<reference evidence="1 2" key="1">
    <citation type="submission" date="2019-03" db="EMBL/GenBank/DDBJ databases">
        <title>Genomic Encyclopedia of Type Strains, Phase III (KMG-III): the genomes of soil and plant-associated and newly described type strains.</title>
        <authorList>
            <person name="Whitman W."/>
        </authorList>
    </citation>
    <scope>NUCLEOTIDE SEQUENCE [LARGE SCALE GENOMIC DNA]</scope>
    <source>
        <strain evidence="1 2">CGMCC 1.12802</strain>
    </source>
</reference>
<gene>
    <name evidence="1" type="ORF">B0I22_1788</name>
</gene>